<keyword evidence="5" id="KW-1185">Reference proteome</keyword>
<dbReference type="InterPro" id="IPR050466">
    <property type="entry name" value="Carboxylest/Gibb_receptor"/>
</dbReference>
<dbReference type="EMBL" id="NKQK01000003">
    <property type="protein sequence ID" value="PSS33885.1"/>
    <property type="molecule type" value="Genomic_DNA"/>
</dbReference>
<feature type="compositionally biased region" description="Polar residues" evidence="2">
    <location>
        <begin position="75"/>
        <end position="85"/>
    </location>
</feature>
<gene>
    <name evidence="4" type="ORF">CEY00_Acc04284</name>
</gene>
<protein>
    <submittedName>
        <fullName evidence="4">2-hydroxyisoflavanone dehydratase</fullName>
    </submittedName>
</protein>
<dbReference type="SUPFAM" id="SSF53474">
    <property type="entry name" value="alpha/beta-Hydrolases"/>
    <property type="match status" value="1"/>
</dbReference>
<reference evidence="5" key="2">
    <citation type="journal article" date="2018" name="BMC Genomics">
        <title>A manually annotated Actinidia chinensis var. chinensis (kiwifruit) genome highlights the challenges associated with draft genomes and gene prediction in plants.</title>
        <authorList>
            <person name="Pilkington S.M."/>
            <person name="Crowhurst R."/>
            <person name="Hilario E."/>
            <person name="Nardozza S."/>
            <person name="Fraser L."/>
            <person name="Peng Y."/>
            <person name="Gunaseelan K."/>
            <person name="Simpson R."/>
            <person name="Tahir J."/>
            <person name="Deroles S.C."/>
            <person name="Templeton K."/>
            <person name="Luo Z."/>
            <person name="Davy M."/>
            <person name="Cheng C."/>
            <person name="McNeilage M."/>
            <person name="Scaglione D."/>
            <person name="Liu Y."/>
            <person name="Zhang Q."/>
            <person name="Datson P."/>
            <person name="De Silva N."/>
            <person name="Gardiner S.E."/>
            <person name="Bassett H."/>
            <person name="Chagne D."/>
            <person name="McCallum J."/>
            <person name="Dzierzon H."/>
            <person name="Deng C."/>
            <person name="Wang Y.Y."/>
            <person name="Barron L."/>
            <person name="Manako K."/>
            <person name="Bowen J."/>
            <person name="Foster T.M."/>
            <person name="Erridge Z.A."/>
            <person name="Tiffin H."/>
            <person name="Waite C.N."/>
            <person name="Davies K.M."/>
            <person name="Grierson E.P."/>
            <person name="Laing W.A."/>
            <person name="Kirk R."/>
            <person name="Chen X."/>
            <person name="Wood M."/>
            <person name="Montefiori M."/>
            <person name="Brummell D.A."/>
            <person name="Schwinn K.E."/>
            <person name="Catanach A."/>
            <person name="Fullerton C."/>
            <person name="Li D."/>
            <person name="Meiyalaghan S."/>
            <person name="Nieuwenhuizen N."/>
            <person name="Read N."/>
            <person name="Prakash R."/>
            <person name="Hunter D."/>
            <person name="Zhang H."/>
            <person name="McKenzie M."/>
            <person name="Knabel M."/>
            <person name="Harris A."/>
            <person name="Allan A.C."/>
            <person name="Gleave A."/>
            <person name="Chen A."/>
            <person name="Janssen B.J."/>
            <person name="Plunkett B."/>
            <person name="Ampomah-Dwamena C."/>
            <person name="Voogd C."/>
            <person name="Leif D."/>
            <person name="Lafferty D."/>
            <person name="Souleyre E.J.F."/>
            <person name="Varkonyi-Gasic E."/>
            <person name="Gambi F."/>
            <person name="Hanley J."/>
            <person name="Yao J.L."/>
            <person name="Cheung J."/>
            <person name="David K.M."/>
            <person name="Warren B."/>
            <person name="Marsh K."/>
            <person name="Snowden K.C."/>
            <person name="Lin-Wang K."/>
            <person name="Brian L."/>
            <person name="Martinez-Sanchez M."/>
            <person name="Wang M."/>
            <person name="Ileperuma N."/>
            <person name="Macnee N."/>
            <person name="Campin R."/>
            <person name="McAtee P."/>
            <person name="Drummond R.S.M."/>
            <person name="Espley R.V."/>
            <person name="Ireland H.S."/>
            <person name="Wu R."/>
            <person name="Atkinson R.G."/>
            <person name="Karunairetnam S."/>
            <person name="Bulley S."/>
            <person name="Chunkath S."/>
            <person name="Hanley Z."/>
            <person name="Storey R."/>
            <person name="Thrimawithana A.H."/>
            <person name="Thomson S."/>
            <person name="David C."/>
            <person name="Testolin R."/>
            <person name="Huang H."/>
            <person name="Hellens R.P."/>
            <person name="Schaffer R.J."/>
        </authorList>
    </citation>
    <scope>NUCLEOTIDE SEQUENCE [LARGE SCALE GENOMIC DNA]</scope>
    <source>
        <strain evidence="5">cv. Red5</strain>
    </source>
</reference>
<feature type="domain" description="Alpha/beta hydrolase fold-3" evidence="3">
    <location>
        <begin position="109"/>
        <end position="333"/>
    </location>
</feature>
<dbReference type="AlphaFoldDB" id="A0A2R6RV42"/>
<comment type="caution">
    <text evidence="4">The sequence shown here is derived from an EMBL/GenBank/DDBJ whole genome shotgun (WGS) entry which is preliminary data.</text>
</comment>
<dbReference type="Gene3D" id="3.40.50.1820">
    <property type="entry name" value="alpha/beta hydrolase"/>
    <property type="match status" value="1"/>
</dbReference>
<dbReference type="GO" id="GO:0016787">
    <property type="term" value="F:hydrolase activity"/>
    <property type="evidence" value="ECO:0007669"/>
    <property type="project" value="InterPro"/>
</dbReference>
<comment type="similarity">
    <text evidence="1">Belongs to the 'GDXG' lipolytic enzyme family.</text>
</comment>
<feature type="region of interest" description="Disordered" evidence="2">
    <location>
        <begin position="66"/>
        <end position="85"/>
    </location>
</feature>
<dbReference type="InterPro" id="IPR029058">
    <property type="entry name" value="AB_hydrolase_fold"/>
</dbReference>
<name>A0A2R6RV42_ACTCC</name>
<evidence type="ECO:0000313" key="4">
    <source>
        <dbReference type="EMBL" id="PSS33885.1"/>
    </source>
</evidence>
<accession>A0A2R6RV42</accession>
<dbReference type="Pfam" id="PF07859">
    <property type="entry name" value="Abhydrolase_3"/>
    <property type="match status" value="1"/>
</dbReference>
<evidence type="ECO:0000256" key="1">
    <source>
        <dbReference type="ARBA" id="ARBA00010515"/>
    </source>
</evidence>
<dbReference type="OrthoDB" id="408631at2759"/>
<dbReference type="InParanoid" id="A0A2R6RV42"/>
<dbReference type="PANTHER" id="PTHR23024">
    <property type="entry name" value="ARYLACETAMIDE DEACETYLASE"/>
    <property type="match status" value="1"/>
</dbReference>
<evidence type="ECO:0000256" key="2">
    <source>
        <dbReference type="SAM" id="MobiDB-lite"/>
    </source>
</evidence>
<dbReference type="OMA" id="GFPFIRI"/>
<dbReference type="Proteomes" id="UP000241394">
    <property type="component" value="Chromosome LG3"/>
</dbReference>
<proteinExistence type="inferred from homology"/>
<dbReference type="Gramene" id="PSS33885">
    <property type="protein sequence ID" value="PSS33885"/>
    <property type="gene ID" value="CEY00_Acc04284"/>
</dbReference>
<dbReference type="PANTHER" id="PTHR23024:SF551">
    <property type="entry name" value="2-HYDROXYISOFLAVANONE DEHYDRATASE-LIKE"/>
    <property type="match status" value="1"/>
</dbReference>
<evidence type="ECO:0000313" key="5">
    <source>
        <dbReference type="Proteomes" id="UP000241394"/>
    </source>
</evidence>
<organism evidence="4 5">
    <name type="scientific">Actinidia chinensis var. chinensis</name>
    <name type="common">Chinese soft-hair kiwi</name>
    <dbReference type="NCBI Taxonomy" id="1590841"/>
    <lineage>
        <taxon>Eukaryota</taxon>
        <taxon>Viridiplantae</taxon>
        <taxon>Streptophyta</taxon>
        <taxon>Embryophyta</taxon>
        <taxon>Tracheophyta</taxon>
        <taxon>Spermatophyta</taxon>
        <taxon>Magnoliopsida</taxon>
        <taxon>eudicotyledons</taxon>
        <taxon>Gunneridae</taxon>
        <taxon>Pentapetalae</taxon>
        <taxon>asterids</taxon>
        <taxon>Ericales</taxon>
        <taxon>Actinidiaceae</taxon>
        <taxon>Actinidia</taxon>
    </lineage>
</organism>
<sequence>MGLASWRSFWGIVYLYPQNSEISHLSSQPSLSLSPMVSNTKTPPPSDLLPVLRVHKDGTVERLLGSPFVPPSPNDPTTGVSSKDTTISPHVSARLYLPPNTTHQKLPVLVYFHGGGFCIESAFSLLCHRYVTSLVALAKIIVVSVEYRLAPEHPLPAAYEDSWATLQWVSSHTLHQENPKKDPWLTKHGDFERLYIGGDSSGANIAHNMAIKASKGLFGGVRITGVILSHPFFWGSDPVGSEPVLGHDQTLSHRTWALVYPNALGGVDNPMINPFARNGPGLAGLGCCRLLVCVATEDELRERGVKYCDEVRKSGWVGELELFEVEGEGHCFHILNPESDNAKNMMKCLADFLLQ</sequence>
<reference evidence="4 5" key="1">
    <citation type="submission" date="2017-07" db="EMBL/GenBank/DDBJ databases">
        <title>An improved, manually edited Actinidia chinensis var. chinensis (kiwifruit) genome highlights the challenges associated with draft genomes and gene prediction in plants.</title>
        <authorList>
            <person name="Pilkington S."/>
            <person name="Crowhurst R."/>
            <person name="Hilario E."/>
            <person name="Nardozza S."/>
            <person name="Fraser L."/>
            <person name="Peng Y."/>
            <person name="Gunaseelan K."/>
            <person name="Simpson R."/>
            <person name="Tahir J."/>
            <person name="Deroles S."/>
            <person name="Templeton K."/>
            <person name="Luo Z."/>
            <person name="Davy M."/>
            <person name="Cheng C."/>
            <person name="Mcneilage M."/>
            <person name="Scaglione D."/>
            <person name="Liu Y."/>
            <person name="Zhang Q."/>
            <person name="Datson P."/>
            <person name="De Silva N."/>
            <person name="Gardiner S."/>
            <person name="Bassett H."/>
            <person name="Chagne D."/>
            <person name="Mccallum J."/>
            <person name="Dzierzon H."/>
            <person name="Deng C."/>
            <person name="Wang Y.-Y."/>
            <person name="Barron N."/>
            <person name="Manako K."/>
            <person name="Bowen J."/>
            <person name="Foster T."/>
            <person name="Erridge Z."/>
            <person name="Tiffin H."/>
            <person name="Waite C."/>
            <person name="Davies K."/>
            <person name="Grierson E."/>
            <person name="Laing W."/>
            <person name="Kirk R."/>
            <person name="Chen X."/>
            <person name="Wood M."/>
            <person name="Montefiori M."/>
            <person name="Brummell D."/>
            <person name="Schwinn K."/>
            <person name="Catanach A."/>
            <person name="Fullerton C."/>
            <person name="Li D."/>
            <person name="Meiyalaghan S."/>
            <person name="Nieuwenhuizen N."/>
            <person name="Read N."/>
            <person name="Prakash R."/>
            <person name="Hunter D."/>
            <person name="Zhang H."/>
            <person name="Mckenzie M."/>
            <person name="Knabel M."/>
            <person name="Harris A."/>
            <person name="Allan A."/>
            <person name="Chen A."/>
            <person name="Janssen B."/>
            <person name="Plunkett B."/>
            <person name="Dwamena C."/>
            <person name="Voogd C."/>
            <person name="Leif D."/>
            <person name="Lafferty D."/>
            <person name="Souleyre E."/>
            <person name="Varkonyi-Gasic E."/>
            <person name="Gambi F."/>
            <person name="Hanley J."/>
            <person name="Yao J.-L."/>
            <person name="Cheung J."/>
            <person name="David K."/>
            <person name="Warren B."/>
            <person name="Marsh K."/>
            <person name="Snowden K."/>
            <person name="Lin-Wang K."/>
            <person name="Brian L."/>
            <person name="Martinez-Sanchez M."/>
            <person name="Wang M."/>
            <person name="Ileperuma N."/>
            <person name="Macnee N."/>
            <person name="Campin R."/>
            <person name="Mcatee P."/>
            <person name="Drummond R."/>
            <person name="Espley R."/>
            <person name="Ireland H."/>
            <person name="Wu R."/>
            <person name="Atkinson R."/>
            <person name="Karunairetnam S."/>
            <person name="Bulley S."/>
            <person name="Chunkath S."/>
            <person name="Hanley Z."/>
            <person name="Storey R."/>
            <person name="Thrimawithana A."/>
            <person name="Thomson S."/>
            <person name="David C."/>
            <person name="Testolin R."/>
        </authorList>
    </citation>
    <scope>NUCLEOTIDE SEQUENCE [LARGE SCALE GENOMIC DNA]</scope>
    <source>
        <strain evidence="5">cv. Red5</strain>
        <tissue evidence="4">Young leaf</tissue>
    </source>
</reference>
<dbReference type="InterPro" id="IPR013094">
    <property type="entry name" value="AB_hydrolase_3"/>
</dbReference>
<evidence type="ECO:0000259" key="3">
    <source>
        <dbReference type="Pfam" id="PF07859"/>
    </source>
</evidence>
<dbReference type="STRING" id="1590841.A0A2R6RV42"/>